<evidence type="ECO:0000313" key="1">
    <source>
        <dbReference type="EMBL" id="QEG33174.1"/>
    </source>
</evidence>
<name>A0A5B9Q2G4_9BACT</name>
<dbReference type="Proteomes" id="UP000323917">
    <property type="component" value="Chromosome"/>
</dbReference>
<sequence length="110" mass="12378">MHFPIQADLPPIAESADGVVRITGTRIPLERVVRAFCAGSTPEQIAQDFDVLSLETIHAVINYYLHHRVEVETYLDTAATEQAQTRSEIESQFDPTRVRARLIAKRLSDC</sequence>
<accession>A0A5B9Q2G4</accession>
<dbReference type="KEGG" id="bgok:Pr1d_04350"/>
<dbReference type="InterPro" id="IPR036388">
    <property type="entry name" value="WH-like_DNA-bd_sf"/>
</dbReference>
<dbReference type="EMBL" id="CP042913">
    <property type="protein sequence ID" value="QEG33174.1"/>
    <property type="molecule type" value="Genomic_DNA"/>
</dbReference>
<proteinExistence type="predicted"/>
<organism evidence="1 2">
    <name type="scientific">Bythopirellula goksoeyrii</name>
    <dbReference type="NCBI Taxonomy" id="1400387"/>
    <lineage>
        <taxon>Bacteria</taxon>
        <taxon>Pseudomonadati</taxon>
        <taxon>Planctomycetota</taxon>
        <taxon>Planctomycetia</taxon>
        <taxon>Pirellulales</taxon>
        <taxon>Lacipirellulaceae</taxon>
        <taxon>Bythopirellula</taxon>
    </lineage>
</organism>
<gene>
    <name evidence="1" type="ORF">Pr1d_04350</name>
</gene>
<evidence type="ECO:0000313" key="2">
    <source>
        <dbReference type="Proteomes" id="UP000323917"/>
    </source>
</evidence>
<dbReference type="Gene3D" id="1.10.10.10">
    <property type="entry name" value="Winged helix-like DNA-binding domain superfamily/Winged helix DNA-binding domain"/>
    <property type="match status" value="1"/>
</dbReference>
<dbReference type="InterPro" id="IPR009057">
    <property type="entry name" value="Homeodomain-like_sf"/>
</dbReference>
<dbReference type="AlphaFoldDB" id="A0A5B9Q2G4"/>
<keyword evidence="2" id="KW-1185">Reference proteome</keyword>
<dbReference type="SUPFAM" id="SSF46689">
    <property type="entry name" value="Homeodomain-like"/>
    <property type="match status" value="1"/>
</dbReference>
<dbReference type="Pfam" id="PF04255">
    <property type="entry name" value="DUF433"/>
    <property type="match status" value="1"/>
</dbReference>
<dbReference type="InterPro" id="IPR007367">
    <property type="entry name" value="DUF433"/>
</dbReference>
<dbReference type="RefSeq" id="WP_148071976.1">
    <property type="nucleotide sequence ID" value="NZ_CP042913.1"/>
</dbReference>
<evidence type="ECO:0008006" key="3">
    <source>
        <dbReference type="Google" id="ProtNLM"/>
    </source>
</evidence>
<reference evidence="1 2" key="1">
    <citation type="submission" date="2019-08" db="EMBL/GenBank/DDBJ databases">
        <title>Deep-cultivation of Planctomycetes and their phenomic and genomic characterization uncovers novel biology.</title>
        <authorList>
            <person name="Wiegand S."/>
            <person name="Jogler M."/>
            <person name="Boedeker C."/>
            <person name="Pinto D."/>
            <person name="Vollmers J."/>
            <person name="Rivas-Marin E."/>
            <person name="Kohn T."/>
            <person name="Peeters S.H."/>
            <person name="Heuer A."/>
            <person name="Rast P."/>
            <person name="Oberbeckmann S."/>
            <person name="Bunk B."/>
            <person name="Jeske O."/>
            <person name="Meyerdierks A."/>
            <person name="Storesund J.E."/>
            <person name="Kallscheuer N."/>
            <person name="Luecker S."/>
            <person name="Lage O.M."/>
            <person name="Pohl T."/>
            <person name="Merkel B.J."/>
            <person name="Hornburger P."/>
            <person name="Mueller R.-W."/>
            <person name="Bruemmer F."/>
            <person name="Labrenz M."/>
            <person name="Spormann A.M."/>
            <person name="Op den Camp H."/>
            <person name="Overmann J."/>
            <person name="Amann R."/>
            <person name="Jetten M.S.M."/>
            <person name="Mascher T."/>
            <person name="Medema M.H."/>
            <person name="Devos D.P."/>
            <person name="Kaster A.-K."/>
            <person name="Ovreas L."/>
            <person name="Rohde M."/>
            <person name="Galperin M.Y."/>
            <person name="Jogler C."/>
        </authorList>
    </citation>
    <scope>NUCLEOTIDE SEQUENCE [LARGE SCALE GENOMIC DNA]</scope>
    <source>
        <strain evidence="1 2">Pr1d</strain>
    </source>
</reference>
<dbReference type="OrthoDB" id="281643at2"/>
<protein>
    <recommendedName>
        <fullName evidence="3">DUF433 domain-containing protein</fullName>
    </recommendedName>
</protein>